<evidence type="ECO:0000313" key="1">
    <source>
        <dbReference type="EMBL" id="MBI5248173.1"/>
    </source>
</evidence>
<proteinExistence type="predicted"/>
<dbReference type="EMBL" id="JACRDE010000049">
    <property type="protein sequence ID" value="MBI5248173.1"/>
    <property type="molecule type" value="Genomic_DNA"/>
</dbReference>
<reference evidence="1" key="1">
    <citation type="submission" date="2020-07" db="EMBL/GenBank/DDBJ databases">
        <title>Huge and variable diversity of episymbiotic CPR bacteria and DPANN archaea in groundwater ecosystems.</title>
        <authorList>
            <person name="He C.Y."/>
            <person name="Keren R."/>
            <person name="Whittaker M."/>
            <person name="Farag I.F."/>
            <person name="Doudna J."/>
            <person name="Cate J.H.D."/>
            <person name="Banfield J.F."/>
        </authorList>
    </citation>
    <scope>NUCLEOTIDE SEQUENCE</scope>
    <source>
        <strain evidence="1">NC_groundwater_1664_Pr3_B-0.1um_52_9</strain>
    </source>
</reference>
<dbReference type="AlphaFoldDB" id="A0A9D6YYW7"/>
<evidence type="ECO:0000313" key="2">
    <source>
        <dbReference type="Proteomes" id="UP000807825"/>
    </source>
</evidence>
<gene>
    <name evidence="1" type="ORF">HY912_01650</name>
</gene>
<organism evidence="1 2">
    <name type="scientific">Desulfomonile tiedjei</name>
    <dbReference type="NCBI Taxonomy" id="2358"/>
    <lineage>
        <taxon>Bacteria</taxon>
        <taxon>Pseudomonadati</taxon>
        <taxon>Thermodesulfobacteriota</taxon>
        <taxon>Desulfomonilia</taxon>
        <taxon>Desulfomonilales</taxon>
        <taxon>Desulfomonilaceae</taxon>
        <taxon>Desulfomonile</taxon>
    </lineage>
</organism>
<name>A0A9D6YYW7_9BACT</name>
<comment type="caution">
    <text evidence="1">The sequence shown here is derived from an EMBL/GenBank/DDBJ whole genome shotgun (WGS) entry which is preliminary data.</text>
</comment>
<protein>
    <submittedName>
        <fullName evidence="1">Uncharacterized protein</fullName>
    </submittedName>
</protein>
<accession>A0A9D6YYW7</accession>
<dbReference type="Proteomes" id="UP000807825">
    <property type="component" value="Unassembled WGS sequence"/>
</dbReference>
<sequence length="162" mass="18598">MKASLPVSLVEGWINELQSILKADALEAKTGTGLFINQGMRHGLDQIQHRVNIWRRHQKYVQALNRLGRKFLMVRRVNLSDGRYRKLEWYEGDLFVTLAWRHARDAAEGELMLEIQDTRDLSKIFLVYLGGSSFEDLAGLARAGGLDSIKNEENWGEWGENI</sequence>